<dbReference type="PANTHER" id="PTHR45436:SF8">
    <property type="entry name" value="HISTIDINE KINASE"/>
    <property type="match status" value="1"/>
</dbReference>
<dbReference type="CDD" id="cd00075">
    <property type="entry name" value="HATPase"/>
    <property type="match status" value="1"/>
</dbReference>
<dbReference type="PROSITE" id="PS50885">
    <property type="entry name" value="HAMP"/>
    <property type="match status" value="1"/>
</dbReference>
<dbReference type="Pfam" id="PF02518">
    <property type="entry name" value="HATPase_c"/>
    <property type="match status" value="1"/>
</dbReference>
<dbReference type="Gene3D" id="3.30.565.10">
    <property type="entry name" value="Histidine kinase-like ATPase, C-terminal domain"/>
    <property type="match status" value="1"/>
</dbReference>
<evidence type="ECO:0000256" key="1">
    <source>
        <dbReference type="ARBA" id="ARBA00000085"/>
    </source>
</evidence>
<evidence type="ECO:0000256" key="8">
    <source>
        <dbReference type="ARBA" id="ARBA00022989"/>
    </source>
</evidence>
<keyword evidence="5" id="KW-0808">Transferase</keyword>
<dbReference type="GO" id="GO:0005886">
    <property type="term" value="C:plasma membrane"/>
    <property type="evidence" value="ECO:0007669"/>
    <property type="project" value="TreeGrafter"/>
</dbReference>
<dbReference type="InterPro" id="IPR003660">
    <property type="entry name" value="HAMP_dom"/>
</dbReference>
<keyword evidence="7 12" id="KW-0418">Kinase</keyword>
<reference evidence="13" key="1">
    <citation type="submission" date="2020-08" db="EMBL/GenBank/DDBJ databases">
        <title>Complete genome sequence of Sphingobium barthaii strain KK22, a high-molecular-weight polycyclic aromatic hydrocarbon-degrading soil bacterium.</title>
        <authorList>
            <person name="Mori J.F."/>
            <person name="Kanaly R.A."/>
        </authorList>
    </citation>
    <scope>NUCLEOTIDE SEQUENCE [LARGE SCALE GENOMIC DNA]</scope>
    <source>
        <strain evidence="13">KK22</strain>
    </source>
</reference>
<dbReference type="Pfam" id="PF00672">
    <property type="entry name" value="HAMP"/>
    <property type="match status" value="1"/>
</dbReference>
<protein>
    <recommendedName>
        <fullName evidence="3">histidine kinase</fullName>
        <ecNumber evidence="3">2.7.13.3</ecNumber>
    </recommendedName>
</protein>
<proteinExistence type="predicted"/>
<keyword evidence="4" id="KW-0597">Phosphoprotein</keyword>
<organism evidence="12 13">
    <name type="scientific">Sphingobium fuliginis (strain ATCC 27551)</name>
    <dbReference type="NCBI Taxonomy" id="336203"/>
    <lineage>
        <taxon>Bacteria</taxon>
        <taxon>Pseudomonadati</taxon>
        <taxon>Pseudomonadota</taxon>
        <taxon>Alphaproteobacteria</taxon>
        <taxon>Sphingomonadales</taxon>
        <taxon>Sphingomonadaceae</taxon>
        <taxon>Sphingobium</taxon>
    </lineage>
</organism>
<dbReference type="Pfam" id="PF00512">
    <property type="entry name" value="HisKA"/>
    <property type="match status" value="1"/>
</dbReference>
<evidence type="ECO:0000256" key="5">
    <source>
        <dbReference type="ARBA" id="ARBA00022679"/>
    </source>
</evidence>
<dbReference type="InterPro" id="IPR003594">
    <property type="entry name" value="HATPase_dom"/>
</dbReference>
<dbReference type="InterPro" id="IPR036097">
    <property type="entry name" value="HisK_dim/P_sf"/>
</dbReference>
<keyword evidence="9" id="KW-0902">Two-component regulatory system</keyword>
<name>A0A4Q4J3G0_SPHSA</name>
<dbReference type="SMART" id="SM00387">
    <property type="entry name" value="HATPase_c"/>
    <property type="match status" value="1"/>
</dbReference>
<comment type="catalytic activity">
    <reaction evidence="1">
        <text>ATP + protein L-histidine = ADP + protein N-phospho-L-histidine.</text>
        <dbReference type="EC" id="2.7.13.3"/>
    </reaction>
</comment>
<evidence type="ECO:0000256" key="10">
    <source>
        <dbReference type="ARBA" id="ARBA00023136"/>
    </source>
</evidence>
<keyword evidence="10 11" id="KW-0472">Membrane</keyword>
<dbReference type="EMBL" id="CP060035">
    <property type="protein sequence ID" value="QOT73284.1"/>
    <property type="molecule type" value="Genomic_DNA"/>
</dbReference>
<dbReference type="CDD" id="cd06225">
    <property type="entry name" value="HAMP"/>
    <property type="match status" value="1"/>
</dbReference>
<gene>
    <name evidence="12" type="ORF">H5V43_15765</name>
</gene>
<dbReference type="CDD" id="cd00082">
    <property type="entry name" value="HisKA"/>
    <property type="match status" value="1"/>
</dbReference>
<dbReference type="InterPro" id="IPR036890">
    <property type="entry name" value="HATPase_C_sf"/>
</dbReference>
<evidence type="ECO:0000256" key="2">
    <source>
        <dbReference type="ARBA" id="ARBA00004370"/>
    </source>
</evidence>
<dbReference type="Proteomes" id="UP000593663">
    <property type="component" value="Chromosome 1"/>
</dbReference>
<dbReference type="SUPFAM" id="SSF47384">
    <property type="entry name" value="Homodimeric domain of signal transducing histidine kinase"/>
    <property type="match status" value="1"/>
</dbReference>
<dbReference type="KEGG" id="sbar:H5V43_15765"/>
<dbReference type="InterPro" id="IPR003661">
    <property type="entry name" value="HisK_dim/P_dom"/>
</dbReference>
<evidence type="ECO:0000313" key="13">
    <source>
        <dbReference type="Proteomes" id="UP000593663"/>
    </source>
</evidence>
<dbReference type="SMART" id="SM00388">
    <property type="entry name" value="HisKA"/>
    <property type="match status" value="1"/>
</dbReference>
<evidence type="ECO:0000256" key="4">
    <source>
        <dbReference type="ARBA" id="ARBA00022553"/>
    </source>
</evidence>
<evidence type="ECO:0000256" key="3">
    <source>
        <dbReference type="ARBA" id="ARBA00012438"/>
    </source>
</evidence>
<dbReference type="EC" id="2.7.13.3" evidence="3"/>
<dbReference type="InterPro" id="IPR004358">
    <property type="entry name" value="Sig_transdc_His_kin-like_C"/>
</dbReference>
<dbReference type="InterPro" id="IPR005467">
    <property type="entry name" value="His_kinase_dom"/>
</dbReference>
<dbReference type="AlphaFoldDB" id="A0A4Q4J3G0"/>
<evidence type="ECO:0000313" key="12">
    <source>
        <dbReference type="EMBL" id="QOT73284.1"/>
    </source>
</evidence>
<dbReference type="PROSITE" id="PS50109">
    <property type="entry name" value="HIS_KIN"/>
    <property type="match status" value="1"/>
</dbReference>
<keyword evidence="6 11" id="KW-0812">Transmembrane</keyword>
<sequence length="430" mass="45807">MTGGVLLFVQQASQRTVVAADRQAVEDARDDLLALHRSGGTAALRSEIARRFRAIEGERAVLLLTDRAGRPVSGNLGAWPAGLAADGRWQIMSLYRIGRDAPEPMGVIPVKLRGGGQLLTGMVVSNSLQLTRIYEEALTVAFVMSLVLALGIAIMLGRILARQVSDIAETANDVAVGALDRRVPTDGSGDAFDRLGQSINAMLERIDALVTQLRMMTDGLAHDLKSPVTRLISVVEQASAQTRDDTALDALEKVHHEAQTLRSMLTTALLISRTEAGFGGDQRRDTHVAELLRDVGEIYGPLVEDSGFALAISAPDALTFPLHRELVSQSLANLIENALYYAESGDRIELSAAIEGGDLLIAVADNGPGIPAESRPAALKRFGRLDPARGKPGSGLGLSLVEAVARLHHGMVTLADNGPGLKVLLTLRRP</sequence>
<dbReference type="GO" id="GO:0000155">
    <property type="term" value="F:phosphorelay sensor kinase activity"/>
    <property type="evidence" value="ECO:0007669"/>
    <property type="project" value="InterPro"/>
</dbReference>
<feature type="transmembrane region" description="Helical" evidence="11">
    <location>
        <begin position="137"/>
        <end position="161"/>
    </location>
</feature>
<comment type="subcellular location">
    <subcellularLocation>
        <location evidence="2">Membrane</location>
    </subcellularLocation>
</comment>
<dbReference type="PANTHER" id="PTHR45436">
    <property type="entry name" value="SENSOR HISTIDINE KINASE YKOH"/>
    <property type="match status" value="1"/>
</dbReference>
<dbReference type="Gene3D" id="6.10.340.10">
    <property type="match status" value="1"/>
</dbReference>
<dbReference type="InterPro" id="IPR050428">
    <property type="entry name" value="TCS_sensor_his_kinase"/>
</dbReference>
<dbReference type="RefSeq" id="WP_025549367.1">
    <property type="nucleotide sequence ID" value="NZ_BATN01000040.1"/>
</dbReference>
<keyword evidence="8 11" id="KW-1133">Transmembrane helix</keyword>
<evidence type="ECO:0000256" key="7">
    <source>
        <dbReference type="ARBA" id="ARBA00022777"/>
    </source>
</evidence>
<dbReference type="PRINTS" id="PR00344">
    <property type="entry name" value="BCTRLSENSOR"/>
</dbReference>
<evidence type="ECO:0000256" key="6">
    <source>
        <dbReference type="ARBA" id="ARBA00022692"/>
    </source>
</evidence>
<dbReference type="Gene3D" id="1.10.287.130">
    <property type="match status" value="1"/>
</dbReference>
<evidence type="ECO:0000256" key="9">
    <source>
        <dbReference type="ARBA" id="ARBA00023012"/>
    </source>
</evidence>
<evidence type="ECO:0000256" key="11">
    <source>
        <dbReference type="SAM" id="Phobius"/>
    </source>
</evidence>
<accession>A0A4Q4J3G0</accession>
<dbReference type="SUPFAM" id="SSF55874">
    <property type="entry name" value="ATPase domain of HSP90 chaperone/DNA topoisomerase II/histidine kinase"/>
    <property type="match status" value="1"/>
</dbReference>
<dbReference type="SMART" id="SM00304">
    <property type="entry name" value="HAMP"/>
    <property type="match status" value="1"/>
</dbReference>